<feature type="domain" description="RecF/RecN/SMC N-terminal" evidence="7">
    <location>
        <begin position="2"/>
        <end position="869"/>
    </location>
</feature>
<dbReference type="Pfam" id="PF02463">
    <property type="entry name" value="SMC_N"/>
    <property type="match status" value="1"/>
</dbReference>
<comment type="subcellular location">
    <subcellularLocation>
        <location evidence="6">Cytoplasm</location>
    </subcellularLocation>
</comment>
<protein>
    <recommendedName>
        <fullName evidence="6">Chromosome partition protein Smc</fullName>
    </recommendedName>
</protein>
<dbReference type="GO" id="GO:0005737">
    <property type="term" value="C:cytoplasm"/>
    <property type="evidence" value="ECO:0007669"/>
    <property type="project" value="UniProtKB-SubCell"/>
</dbReference>
<dbReference type="PIRSF" id="PIRSF005719">
    <property type="entry name" value="SMC"/>
    <property type="match status" value="1"/>
</dbReference>
<keyword evidence="5 6" id="KW-0238">DNA-binding</keyword>
<organism evidence="8 9">
    <name type="scientific">Candidatus Giovannonibacteria bacterium GW2011_GWA2_53_7</name>
    <dbReference type="NCBI Taxonomy" id="1618650"/>
    <lineage>
        <taxon>Bacteria</taxon>
        <taxon>Candidatus Giovannoniibacteriota</taxon>
    </lineage>
</organism>
<sequence>MYLQKLEIQGFKSFANKATLVFNRGLAAVVGPNGSGKSNIADAVRWVLGEQSMKALRGKRSEDVIFSGSDKKGRLGSAEVSITINNEDRKMPVDFSEVVITRRVYRNGEGEYLMNLQPARLQDIVLLLAKSNFGQRAYSVIGQGMIDSILVASPQERKEFFDEAAGVRQYQIKREQAIHKLEATEANLNQARLLLEEIEPRLRSLTRQVRRLERRQEVETELRDLQVSYYRQLWAELSEQHADKRQAYDKLEAVQRNARTQVETIQRQLEKMESAKTQDESFRELQKDYSRLLNEKNELMREQAVLRGRQELKATEQGQLNLVWLTNHSAELERTLGELKEEADALETEIARQRETLTKRTAEQAKVLAEFQTLEQALISAGTRLESANRLDIAQLRADIEAAFADQLRLVEAFKAVQDLSSLAKLRAQAEKVSRALRDAVDRLKRQASGDPQAVLKLQAQLTAFMKTKDSLVNEVRQLESAIVQRTEKLEALKLYRERLESEQQRVLDELGRAKAATGSKGEALELFSRDNAKLSERIEAIDRQLKQLAQSIGQFNLKAQTNREALFSLQKSFRSHQQILTDETAKLNVLQVELAKLETHQDDLKREIETELTAERSEKIWPVKKLSDAGPIRPLNEYQDEIQKLKHSLELVGGIDQAVTEEYQSTSTRHEFLSTQSKDLEAALEQLQQVIAELDNTIKRQFDESFERINERFQHYFRVLFRGGHAKLVLKREEILSKEELADAADEDETDEEPAPKPKAKIEKVVTGIEITATPPGKKLTTIAMLSGGERALTSIALIAAIIASNPAPFVFLDEVDAALDEANSQRFAAIIEELGQHTQFVVITHNRTTMEKAVLLYGVTMGNDGVSKLLSVKMEEAEAVIKKHGNR</sequence>
<feature type="coiled-coil region" evidence="6">
    <location>
        <begin position="329"/>
        <end position="363"/>
    </location>
</feature>
<dbReference type="AlphaFoldDB" id="A0A0G1Y1N4"/>
<dbReference type="Proteomes" id="UP000034290">
    <property type="component" value="Unassembled WGS sequence"/>
</dbReference>
<keyword evidence="4 6" id="KW-0175">Coiled coil</keyword>
<evidence type="ECO:0000256" key="2">
    <source>
        <dbReference type="ARBA" id="ARBA00022741"/>
    </source>
</evidence>
<keyword evidence="2 6" id="KW-0547">Nucleotide-binding</keyword>
<dbReference type="GO" id="GO:0007062">
    <property type="term" value="P:sister chromatid cohesion"/>
    <property type="evidence" value="ECO:0007669"/>
    <property type="project" value="InterPro"/>
</dbReference>
<comment type="subunit">
    <text evidence="6">Homodimer.</text>
</comment>
<keyword evidence="1 6" id="KW-0963">Cytoplasm</keyword>
<dbReference type="PATRIC" id="fig|1618650.3.peg.75"/>
<feature type="coiled-coil region" evidence="6">
    <location>
        <begin position="671"/>
        <end position="705"/>
    </location>
</feature>
<name>A0A0G1Y1N4_9BACT</name>
<comment type="caution">
    <text evidence="8">The sequence shown here is derived from an EMBL/GenBank/DDBJ whole genome shotgun (WGS) entry which is preliminary data.</text>
</comment>
<comment type="domain">
    <text evidence="6">Contains large globular domains required for ATP hydrolysis at each terminus and a third globular domain forming a flexible hinge near the middle of the molecule. These domains are separated by coiled-coil structures.</text>
</comment>
<dbReference type="GO" id="GO:0007059">
    <property type="term" value="P:chromosome segregation"/>
    <property type="evidence" value="ECO:0007669"/>
    <property type="project" value="UniProtKB-UniRule"/>
</dbReference>
<comment type="similarity">
    <text evidence="6">Belongs to the SMC family.</text>
</comment>
<keyword evidence="3 6" id="KW-0067">ATP-binding</keyword>
<dbReference type="GO" id="GO:0005524">
    <property type="term" value="F:ATP binding"/>
    <property type="evidence" value="ECO:0007669"/>
    <property type="project" value="UniProtKB-UniRule"/>
</dbReference>
<reference evidence="8 9" key="1">
    <citation type="journal article" date="2015" name="Nature">
        <title>rRNA introns, odd ribosomes, and small enigmatic genomes across a large radiation of phyla.</title>
        <authorList>
            <person name="Brown C.T."/>
            <person name="Hug L.A."/>
            <person name="Thomas B.C."/>
            <person name="Sharon I."/>
            <person name="Castelle C.J."/>
            <person name="Singh A."/>
            <person name="Wilkins M.J."/>
            <person name="Williams K.H."/>
            <person name="Banfield J.F."/>
        </authorList>
    </citation>
    <scope>NUCLEOTIDE SEQUENCE [LARGE SCALE GENOMIC DNA]</scope>
</reference>
<dbReference type="Gene3D" id="3.40.50.300">
    <property type="entry name" value="P-loop containing nucleotide triphosphate hydrolases"/>
    <property type="match status" value="2"/>
</dbReference>
<feature type="coiled-coil region" evidence="6">
    <location>
        <begin position="248"/>
        <end position="302"/>
    </location>
</feature>
<dbReference type="PANTHER" id="PTHR43977">
    <property type="entry name" value="STRUCTURAL MAINTENANCE OF CHROMOSOMES PROTEIN 3"/>
    <property type="match status" value="1"/>
</dbReference>
<dbReference type="GO" id="GO:0030261">
    <property type="term" value="P:chromosome condensation"/>
    <property type="evidence" value="ECO:0007669"/>
    <property type="project" value="InterPro"/>
</dbReference>
<feature type="coiled-coil region" evidence="6">
    <location>
        <begin position="167"/>
        <end position="222"/>
    </location>
</feature>
<dbReference type="HAMAP" id="MF_01894">
    <property type="entry name" value="Smc_prok"/>
    <property type="match status" value="1"/>
</dbReference>
<comment type="function">
    <text evidence="6">Required for chromosome condensation and partitioning.</text>
</comment>
<evidence type="ECO:0000256" key="1">
    <source>
        <dbReference type="ARBA" id="ARBA00022490"/>
    </source>
</evidence>
<feature type="coiled-coil region" evidence="6">
    <location>
        <begin position="581"/>
        <end position="615"/>
    </location>
</feature>
<dbReference type="InterPro" id="IPR003395">
    <property type="entry name" value="RecF/RecN/SMC_N"/>
</dbReference>
<dbReference type="GO" id="GO:0006260">
    <property type="term" value="P:DNA replication"/>
    <property type="evidence" value="ECO:0007669"/>
    <property type="project" value="UniProtKB-UniRule"/>
</dbReference>
<evidence type="ECO:0000313" key="8">
    <source>
        <dbReference type="EMBL" id="KKW37065.1"/>
    </source>
</evidence>
<dbReference type="InterPro" id="IPR027417">
    <property type="entry name" value="P-loop_NTPase"/>
</dbReference>
<dbReference type="InterPro" id="IPR011890">
    <property type="entry name" value="SMC_prok"/>
</dbReference>
<dbReference type="GO" id="GO:0003677">
    <property type="term" value="F:DNA binding"/>
    <property type="evidence" value="ECO:0007669"/>
    <property type="project" value="UniProtKB-UniRule"/>
</dbReference>
<dbReference type="EMBL" id="LCRM01000005">
    <property type="protein sequence ID" value="KKW37065.1"/>
    <property type="molecule type" value="Genomic_DNA"/>
</dbReference>
<evidence type="ECO:0000256" key="5">
    <source>
        <dbReference type="ARBA" id="ARBA00023125"/>
    </source>
</evidence>
<dbReference type="InterPro" id="IPR024704">
    <property type="entry name" value="SMC"/>
</dbReference>
<feature type="coiled-coil region" evidence="6">
    <location>
        <begin position="486"/>
        <end position="552"/>
    </location>
</feature>
<evidence type="ECO:0000256" key="3">
    <source>
        <dbReference type="ARBA" id="ARBA00022840"/>
    </source>
</evidence>
<evidence type="ECO:0000313" key="9">
    <source>
        <dbReference type="Proteomes" id="UP000034290"/>
    </source>
</evidence>
<accession>A0A0G1Y1N4</accession>
<evidence type="ECO:0000256" key="6">
    <source>
        <dbReference type="HAMAP-Rule" id="MF_01894"/>
    </source>
</evidence>
<evidence type="ECO:0000256" key="4">
    <source>
        <dbReference type="ARBA" id="ARBA00023054"/>
    </source>
</evidence>
<gene>
    <name evidence="6" type="primary">smc</name>
    <name evidence="8" type="ORF">UY81_C0005G0005</name>
</gene>
<evidence type="ECO:0000259" key="7">
    <source>
        <dbReference type="Pfam" id="PF02463"/>
    </source>
</evidence>
<proteinExistence type="inferred from homology"/>
<dbReference type="SUPFAM" id="SSF52540">
    <property type="entry name" value="P-loop containing nucleoside triphosphate hydrolases"/>
    <property type="match status" value="1"/>
</dbReference>
<feature type="binding site" evidence="6">
    <location>
        <begin position="32"/>
        <end position="39"/>
    </location>
    <ligand>
        <name>ATP</name>
        <dbReference type="ChEBI" id="CHEBI:30616"/>
    </ligand>
</feature>
<dbReference type="GO" id="GO:0016887">
    <property type="term" value="F:ATP hydrolysis activity"/>
    <property type="evidence" value="ECO:0007669"/>
    <property type="project" value="InterPro"/>
</dbReference>